<keyword evidence="6" id="KW-1185">Reference proteome</keyword>
<organism evidence="5 6">
    <name type="scientific">Rotaria socialis</name>
    <dbReference type="NCBI Taxonomy" id="392032"/>
    <lineage>
        <taxon>Eukaryota</taxon>
        <taxon>Metazoa</taxon>
        <taxon>Spiralia</taxon>
        <taxon>Gnathifera</taxon>
        <taxon>Rotifera</taxon>
        <taxon>Eurotatoria</taxon>
        <taxon>Bdelloidea</taxon>
        <taxon>Philodinida</taxon>
        <taxon>Philodinidae</taxon>
        <taxon>Rotaria</taxon>
    </lineage>
</organism>
<proteinExistence type="predicted"/>
<evidence type="ECO:0000313" key="5">
    <source>
        <dbReference type="EMBL" id="CAF4825135.1"/>
    </source>
</evidence>
<evidence type="ECO:0000313" key="6">
    <source>
        <dbReference type="Proteomes" id="UP000663873"/>
    </source>
</evidence>
<feature type="non-terminal residue" evidence="5">
    <location>
        <position position="117"/>
    </location>
</feature>
<feature type="non-terminal residue" evidence="5">
    <location>
        <position position="1"/>
    </location>
</feature>
<dbReference type="AlphaFoldDB" id="A0A821QFF6"/>
<sequence>TTVLLPSPDQTAATFVTKSSTENSDHSIVSLDSSNNDDMVESEGDADVFLNVPVVKGEITSGTSIRKGKMIFMNGFSYLYMSTAKETIGWRCARRNVNCKAVIHTLKTTGEFSRWNG</sequence>
<dbReference type="Proteomes" id="UP000663873">
    <property type="component" value="Unassembled WGS sequence"/>
</dbReference>
<feature type="domain" description="FLYWCH-type" evidence="4">
    <location>
        <begin position="64"/>
        <end position="110"/>
    </location>
</feature>
<comment type="caution">
    <text evidence="5">The sequence shown here is derived from an EMBL/GenBank/DDBJ whole genome shotgun (WGS) entry which is preliminary data.</text>
</comment>
<keyword evidence="2" id="KW-0863">Zinc-finger</keyword>
<evidence type="ECO:0000256" key="3">
    <source>
        <dbReference type="ARBA" id="ARBA00022833"/>
    </source>
</evidence>
<dbReference type="GO" id="GO:0008270">
    <property type="term" value="F:zinc ion binding"/>
    <property type="evidence" value="ECO:0007669"/>
    <property type="project" value="UniProtKB-KW"/>
</dbReference>
<name>A0A821QFF6_9BILA</name>
<dbReference type="EMBL" id="CAJOBP010054052">
    <property type="protein sequence ID" value="CAF4825135.1"/>
    <property type="molecule type" value="Genomic_DNA"/>
</dbReference>
<keyword evidence="1" id="KW-0479">Metal-binding</keyword>
<dbReference type="InterPro" id="IPR007588">
    <property type="entry name" value="Znf_FLYWCH"/>
</dbReference>
<keyword evidence="3" id="KW-0862">Zinc</keyword>
<evidence type="ECO:0000256" key="2">
    <source>
        <dbReference type="ARBA" id="ARBA00022771"/>
    </source>
</evidence>
<evidence type="ECO:0000256" key="1">
    <source>
        <dbReference type="ARBA" id="ARBA00022723"/>
    </source>
</evidence>
<accession>A0A821QFF6</accession>
<dbReference type="Pfam" id="PF04500">
    <property type="entry name" value="FLYWCH"/>
    <property type="match status" value="1"/>
</dbReference>
<gene>
    <name evidence="5" type="ORF">UJA718_LOCUS42343</name>
</gene>
<reference evidence="5" key="1">
    <citation type="submission" date="2021-02" db="EMBL/GenBank/DDBJ databases">
        <authorList>
            <person name="Nowell W R."/>
        </authorList>
    </citation>
    <scope>NUCLEOTIDE SEQUENCE</scope>
</reference>
<protein>
    <recommendedName>
        <fullName evidence="4">FLYWCH-type domain-containing protein</fullName>
    </recommendedName>
</protein>
<dbReference type="Gene3D" id="2.20.25.240">
    <property type="match status" value="1"/>
</dbReference>
<evidence type="ECO:0000259" key="4">
    <source>
        <dbReference type="Pfam" id="PF04500"/>
    </source>
</evidence>